<evidence type="ECO:0000256" key="1">
    <source>
        <dbReference type="SAM" id="Phobius"/>
    </source>
</evidence>
<feature type="transmembrane region" description="Helical" evidence="1">
    <location>
        <begin position="7"/>
        <end position="26"/>
    </location>
</feature>
<sequence>MGKIFKIVTIILIVIALAILGVFIYSDGHSEKIGENNLGVVYKVTYGHSNDPNVTIGIVSGMHSREKLHQYVLPYVSKAFAFLHPDVKIVNYIVNVTKDPEDFTKGRANGESLVHDYVVKDVKKEDFDVVIIGHDHEPGYGEAYYIATPVMDNASVKLAKKVTKDIGFNHYTRNKSQPTTSTSILKVDKPIVDAGTRVFVYEIPEVDGKVNAFYKSYQLVNATYNRLKK</sequence>
<evidence type="ECO:0000313" key="2">
    <source>
        <dbReference type="EMBL" id="ADC47544.1"/>
    </source>
</evidence>
<reference evidence="2 3" key="1">
    <citation type="journal article" date="2010" name="PLoS ONE">
        <title>The genome sequence of the rumen methanogen Methanobrevibacter ruminantium reveals new possibilities for controlling ruminant methane emissions.</title>
        <authorList>
            <person name="Leahy S.C."/>
            <person name="Kelly W.J."/>
            <person name="Altermann E."/>
            <person name="Ronimus R.S."/>
            <person name="Yeoman C.J."/>
            <person name="Pacheco D.M."/>
            <person name="Li D."/>
            <person name="Kong Z."/>
            <person name="McTavish S."/>
            <person name="Sang C."/>
            <person name="Lambie S.C."/>
            <person name="Janssen P.H."/>
            <person name="Dey D."/>
            <person name="Attwood G.T."/>
        </authorList>
    </citation>
    <scope>NUCLEOTIDE SEQUENCE [LARGE SCALE GENOMIC DNA]</scope>
    <source>
        <strain evidence="3">ATCC 35063 / DSM 1093 / JCM 13430 / OCM 146 / M1</strain>
    </source>
</reference>
<keyword evidence="1" id="KW-0812">Transmembrane</keyword>
<dbReference type="HOGENOM" id="CLU_078975_0_0_2"/>
<dbReference type="eggNOG" id="arCOG06479">
    <property type="taxonomic scope" value="Archaea"/>
</dbReference>
<protein>
    <submittedName>
        <fullName evidence="2">Uncharacterized protein</fullName>
    </submittedName>
</protein>
<organism evidence="2 3">
    <name type="scientific">Methanobrevibacter ruminantium (strain ATCC 35063 / DSM 1093 / JCM 13430 / OCM 146 / M1)</name>
    <name type="common">Methanobacterium ruminantium</name>
    <dbReference type="NCBI Taxonomy" id="634498"/>
    <lineage>
        <taxon>Archaea</taxon>
        <taxon>Methanobacteriati</taxon>
        <taxon>Methanobacteriota</taxon>
        <taxon>Methanomada group</taxon>
        <taxon>Methanobacteria</taxon>
        <taxon>Methanobacteriales</taxon>
        <taxon>Methanobacteriaceae</taxon>
        <taxon>Methanobrevibacter</taxon>
    </lineage>
</organism>
<gene>
    <name evidence="2" type="ordered locus">mru_1694</name>
</gene>
<keyword evidence="1" id="KW-0472">Membrane</keyword>
<proteinExistence type="predicted"/>
<accession>D3DYZ4</accession>
<dbReference type="OrthoDB" id="77375at2157"/>
<keyword evidence="3" id="KW-1185">Reference proteome</keyword>
<dbReference type="PATRIC" id="fig|634498.28.peg.1695"/>
<dbReference type="Proteomes" id="UP000008680">
    <property type="component" value="Chromosome"/>
</dbReference>
<dbReference type="RefSeq" id="WP_012956492.1">
    <property type="nucleotide sequence ID" value="NC_013790.1"/>
</dbReference>
<dbReference type="AlphaFoldDB" id="D3DYZ4"/>
<keyword evidence="1" id="KW-1133">Transmembrane helix</keyword>
<evidence type="ECO:0000313" key="3">
    <source>
        <dbReference type="Proteomes" id="UP000008680"/>
    </source>
</evidence>
<name>D3DYZ4_METRM</name>
<dbReference type="EMBL" id="CP001719">
    <property type="protein sequence ID" value="ADC47544.1"/>
    <property type="molecule type" value="Genomic_DNA"/>
</dbReference>
<dbReference type="GeneID" id="8771358"/>
<dbReference type="KEGG" id="mru:mru_1694"/>